<evidence type="ECO:0000313" key="4">
    <source>
        <dbReference type="Proteomes" id="UP001596071"/>
    </source>
</evidence>
<feature type="signal peptide" evidence="1">
    <location>
        <begin position="1"/>
        <end position="18"/>
    </location>
</feature>
<reference evidence="4" key="1">
    <citation type="journal article" date="2019" name="Int. J. Syst. Evol. Microbiol.">
        <title>The Global Catalogue of Microorganisms (GCM) 10K type strain sequencing project: providing services to taxonomists for standard genome sequencing and annotation.</title>
        <authorList>
            <consortium name="The Broad Institute Genomics Platform"/>
            <consortium name="The Broad Institute Genome Sequencing Center for Infectious Disease"/>
            <person name="Wu L."/>
            <person name="Ma J."/>
        </authorList>
    </citation>
    <scope>NUCLEOTIDE SEQUENCE [LARGE SCALE GENOMIC DNA]</scope>
    <source>
        <strain evidence="4">KACC 11299</strain>
    </source>
</reference>
<evidence type="ECO:0000313" key="3">
    <source>
        <dbReference type="EMBL" id="MFC5604525.1"/>
    </source>
</evidence>
<accession>A0ABW0U184</accession>
<dbReference type="InterPro" id="IPR032693">
    <property type="entry name" value="YtkA-like_dom"/>
</dbReference>
<feature type="chain" id="PRO_5045181427" evidence="1">
    <location>
        <begin position="19"/>
        <end position="250"/>
    </location>
</feature>
<dbReference type="Proteomes" id="UP001596071">
    <property type="component" value="Unassembled WGS sequence"/>
</dbReference>
<keyword evidence="4" id="KW-1185">Reference proteome</keyword>
<sequence length="250" mass="27520">MKKRFKMLGMLIALGVLAACGKEADDGSAVEVLPLEVDLTVTEQAEVGETVKMEALVTYGNEKVSDADKVVYEVWEEGKKDDSVMIDSVNEKDGTYTAETSFEHDGLFHIQVHVDAKNLHTMPVKQVTIGEGAHAESEHAAGDEHGHDHGHADGFALHFVKPEHATVGEETELMTHLQIDGQPLEKAEVRYEVSSDVLGEKHLWIDAAETEAGEYVAVHPFEEAGTYTVKIHVKNAEGLHEHEEFTIEVK</sequence>
<name>A0ABW0U184_9BACL</name>
<keyword evidence="1" id="KW-0732">Signal</keyword>
<evidence type="ECO:0000259" key="2">
    <source>
        <dbReference type="Pfam" id="PF13115"/>
    </source>
</evidence>
<organism evidence="3 4">
    <name type="scientific">Sporosarcina koreensis</name>
    <dbReference type="NCBI Taxonomy" id="334735"/>
    <lineage>
        <taxon>Bacteria</taxon>
        <taxon>Bacillati</taxon>
        <taxon>Bacillota</taxon>
        <taxon>Bacilli</taxon>
        <taxon>Bacillales</taxon>
        <taxon>Caryophanaceae</taxon>
        <taxon>Sporosarcina</taxon>
    </lineage>
</organism>
<evidence type="ECO:0000256" key="1">
    <source>
        <dbReference type="SAM" id="SignalP"/>
    </source>
</evidence>
<gene>
    <name evidence="3" type="ORF">ACFPTP_14930</name>
</gene>
<protein>
    <submittedName>
        <fullName evidence="3">FixH family protein</fullName>
    </submittedName>
</protein>
<dbReference type="RefSeq" id="WP_381446383.1">
    <property type="nucleotide sequence ID" value="NZ_JBHSNP010000028.1"/>
</dbReference>
<comment type="caution">
    <text evidence="3">The sequence shown here is derived from an EMBL/GenBank/DDBJ whole genome shotgun (WGS) entry which is preliminary data.</text>
</comment>
<feature type="domain" description="YtkA-like" evidence="2">
    <location>
        <begin position="34"/>
        <end position="113"/>
    </location>
</feature>
<proteinExistence type="predicted"/>
<dbReference type="Pfam" id="PF13115">
    <property type="entry name" value="YtkA"/>
    <property type="match status" value="2"/>
</dbReference>
<dbReference type="PROSITE" id="PS51257">
    <property type="entry name" value="PROKAR_LIPOPROTEIN"/>
    <property type="match status" value="1"/>
</dbReference>
<feature type="domain" description="YtkA-like" evidence="2">
    <location>
        <begin position="154"/>
        <end position="232"/>
    </location>
</feature>
<dbReference type="EMBL" id="JBHSNP010000028">
    <property type="protein sequence ID" value="MFC5604525.1"/>
    <property type="molecule type" value="Genomic_DNA"/>
</dbReference>